<feature type="compositionally biased region" description="Polar residues" evidence="7">
    <location>
        <begin position="411"/>
        <end position="430"/>
    </location>
</feature>
<dbReference type="InterPro" id="IPR042468">
    <property type="entry name" value="Peptidase_C65_otubain_sub1"/>
</dbReference>
<organism evidence="9 10">
    <name type="scientific">Tuber borchii</name>
    <name type="common">White truffle</name>
    <dbReference type="NCBI Taxonomy" id="42251"/>
    <lineage>
        <taxon>Eukaryota</taxon>
        <taxon>Fungi</taxon>
        <taxon>Dikarya</taxon>
        <taxon>Ascomycota</taxon>
        <taxon>Pezizomycotina</taxon>
        <taxon>Pezizomycetes</taxon>
        <taxon>Pezizales</taxon>
        <taxon>Tuberaceae</taxon>
        <taxon>Tuber</taxon>
    </lineage>
</organism>
<evidence type="ECO:0000256" key="6">
    <source>
        <dbReference type="ARBA" id="ARBA00022807"/>
    </source>
</evidence>
<dbReference type="Proteomes" id="UP000244722">
    <property type="component" value="Unassembled WGS sequence"/>
</dbReference>
<feature type="compositionally biased region" description="Low complexity" evidence="7">
    <location>
        <begin position="40"/>
        <end position="51"/>
    </location>
</feature>
<feature type="compositionally biased region" description="Low complexity" evidence="7">
    <location>
        <begin position="449"/>
        <end position="471"/>
    </location>
</feature>
<dbReference type="Pfam" id="PF10275">
    <property type="entry name" value="Peptidase_C65"/>
    <property type="match status" value="1"/>
</dbReference>
<dbReference type="GO" id="GO:0006508">
    <property type="term" value="P:proteolysis"/>
    <property type="evidence" value="ECO:0007669"/>
    <property type="project" value="UniProtKB-KW"/>
</dbReference>
<name>A0A2T6ZJP0_TUBBO</name>
<evidence type="ECO:0000313" key="9">
    <source>
        <dbReference type="EMBL" id="PUU75666.1"/>
    </source>
</evidence>
<evidence type="ECO:0000256" key="2">
    <source>
        <dbReference type="ARBA" id="ARBA00012759"/>
    </source>
</evidence>
<evidence type="ECO:0000256" key="3">
    <source>
        <dbReference type="ARBA" id="ARBA00022670"/>
    </source>
</evidence>
<dbReference type="AlphaFoldDB" id="A0A2T6ZJP0"/>
<evidence type="ECO:0000259" key="8">
    <source>
        <dbReference type="PROSITE" id="PS50802"/>
    </source>
</evidence>
<dbReference type="InterPro" id="IPR042467">
    <property type="entry name" value="Peptidase_C65_otubain_sub2"/>
</dbReference>
<dbReference type="Gene3D" id="1.20.1300.20">
    <property type="entry name" value="Peptidase C65 Otubain, subdomain 2"/>
    <property type="match status" value="1"/>
</dbReference>
<keyword evidence="4" id="KW-0833">Ubl conjugation pathway</keyword>
<keyword evidence="10" id="KW-1185">Reference proteome</keyword>
<sequence>MEGSSNINGVNDFDDLDTWTQQVEYQDIKAQQQLTKQHYGSPTGSPTRTPPAAEDVKASLAALETAPAQDFSEMEKLSRDYQPDLEGPLVGAIKSSKALEVEYASADPAFVRKTVALSPKYPFYRTILGDGNCGWRAVAFGFFELLLKTGDTNHIGMQYARIASLNGLMMLAGLQPFIYEDFAEVTFELLGAINSPPALDTPWDVSIIAERFNNPEISNAIITHFKFLTSSWMKTRPEYYQPFLDRPVKDFCEAQIEPYGIEIEHVGLMALIDCLVLPAAFAVEVFYLDRSAGDEVNVHRFADLGADGGIPTPPDAPVLRLLYRPMLSPPNERSGHYDIIYKKGDIPEASPPSIQVSFLSSLPEQTFLPTSLGSLLHHIPSNMDSFSMEPGPSNFRPSMFNLPAFQPSPLQSLPFQTTTFRNSPFNPSHFQSEHFQPEIYQPPTPTSLGGSKRSSSVEKSSGGSSNEWGNGQYPKDGYSGPDHEHPPYS</sequence>
<dbReference type="PANTHER" id="PTHR12931">
    <property type="entry name" value="UBIQUITIN THIOLESTERASE PROTEIN OTUB"/>
    <property type="match status" value="1"/>
</dbReference>
<comment type="caution">
    <text evidence="9">The sequence shown here is derived from an EMBL/GenBank/DDBJ whole genome shotgun (WGS) entry which is preliminary data.</text>
</comment>
<dbReference type="InterPro" id="IPR019400">
    <property type="entry name" value="Peptidase_C65_otubain"/>
</dbReference>
<dbReference type="EC" id="3.4.19.12" evidence="2"/>
<accession>A0A2T6ZJP0</accession>
<comment type="catalytic activity">
    <reaction evidence="1">
        <text>Thiol-dependent hydrolysis of ester, thioester, amide, peptide and isopeptide bonds formed by the C-terminal Gly of ubiquitin (a 76-residue protein attached to proteins as an intracellular targeting signal).</text>
        <dbReference type="EC" id="3.4.19.12"/>
    </reaction>
</comment>
<evidence type="ECO:0000256" key="5">
    <source>
        <dbReference type="ARBA" id="ARBA00022801"/>
    </source>
</evidence>
<feature type="region of interest" description="Disordered" evidence="7">
    <location>
        <begin position="411"/>
        <end position="489"/>
    </location>
</feature>
<evidence type="ECO:0000256" key="4">
    <source>
        <dbReference type="ARBA" id="ARBA00022786"/>
    </source>
</evidence>
<evidence type="ECO:0000256" key="7">
    <source>
        <dbReference type="SAM" id="MobiDB-lite"/>
    </source>
</evidence>
<dbReference type="InterPro" id="IPR003323">
    <property type="entry name" value="OTU_dom"/>
</dbReference>
<dbReference type="Gene3D" id="3.30.200.60">
    <property type="entry name" value="Peptidase C65 Otubain, subdomain 1"/>
    <property type="match status" value="1"/>
</dbReference>
<keyword evidence="3" id="KW-0645">Protease</keyword>
<dbReference type="STRING" id="42251.A0A2T6ZJP0"/>
<dbReference type="GO" id="GO:0005634">
    <property type="term" value="C:nucleus"/>
    <property type="evidence" value="ECO:0007669"/>
    <property type="project" value="TreeGrafter"/>
</dbReference>
<dbReference type="InterPro" id="IPR038765">
    <property type="entry name" value="Papain-like_cys_pep_sf"/>
</dbReference>
<dbReference type="PANTHER" id="PTHR12931:SF15">
    <property type="entry name" value="UBIQUITIN THIOESTERASE OTUBAIN-LIKE"/>
    <property type="match status" value="1"/>
</dbReference>
<reference evidence="9 10" key="1">
    <citation type="submission" date="2017-04" db="EMBL/GenBank/DDBJ databases">
        <title>Draft genome sequence of Tuber borchii Vittad., a whitish edible truffle.</title>
        <authorList>
            <consortium name="DOE Joint Genome Institute"/>
            <person name="Murat C."/>
            <person name="Kuo A."/>
            <person name="Barry K.W."/>
            <person name="Clum A."/>
            <person name="Dockter R.B."/>
            <person name="Fauchery L."/>
            <person name="Iotti M."/>
            <person name="Kohler A."/>
            <person name="Labutti K."/>
            <person name="Lindquist E.A."/>
            <person name="Lipzen A."/>
            <person name="Ohm R.A."/>
            <person name="Wang M."/>
            <person name="Grigoriev I.V."/>
            <person name="Zambonelli A."/>
            <person name="Martin F.M."/>
        </authorList>
    </citation>
    <scope>NUCLEOTIDE SEQUENCE [LARGE SCALE GENOMIC DNA]</scope>
    <source>
        <strain evidence="9 10">Tbo3840</strain>
    </source>
</reference>
<feature type="domain" description="OTU" evidence="8">
    <location>
        <begin position="122"/>
        <end position="343"/>
    </location>
</feature>
<evidence type="ECO:0000313" key="10">
    <source>
        <dbReference type="Proteomes" id="UP000244722"/>
    </source>
</evidence>
<proteinExistence type="predicted"/>
<dbReference type="PROSITE" id="PS50802">
    <property type="entry name" value="OTU"/>
    <property type="match status" value="1"/>
</dbReference>
<dbReference type="GO" id="GO:0004843">
    <property type="term" value="F:cysteine-type deubiquitinase activity"/>
    <property type="evidence" value="ECO:0007669"/>
    <property type="project" value="UniProtKB-EC"/>
</dbReference>
<dbReference type="OrthoDB" id="18915at2759"/>
<keyword evidence="6" id="KW-0788">Thiol protease</keyword>
<keyword evidence="5" id="KW-0378">Hydrolase</keyword>
<dbReference type="GO" id="GO:0071108">
    <property type="term" value="P:protein K48-linked deubiquitination"/>
    <property type="evidence" value="ECO:0007669"/>
    <property type="project" value="TreeGrafter"/>
</dbReference>
<protein>
    <recommendedName>
        <fullName evidence="2">ubiquitinyl hydrolase 1</fullName>
        <ecNumber evidence="2">3.4.19.12</ecNumber>
    </recommendedName>
</protein>
<gene>
    <name evidence="9" type="ORF">B9Z19DRAFT_1109955</name>
</gene>
<dbReference type="EMBL" id="NESQ01000219">
    <property type="protein sequence ID" value="PUU75666.1"/>
    <property type="molecule type" value="Genomic_DNA"/>
</dbReference>
<feature type="region of interest" description="Disordered" evidence="7">
    <location>
        <begin position="30"/>
        <end position="54"/>
    </location>
</feature>
<evidence type="ECO:0000256" key="1">
    <source>
        <dbReference type="ARBA" id="ARBA00000707"/>
    </source>
</evidence>
<dbReference type="SUPFAM" id="SSF54001">
    <property type="entry name" value="Cysteine proteinases"/>
    <property type="match status" value="1"/>
</dbReference>
<dbReference type="GO" id="GO:0043130">
    <property type="term" value="F:ubiquitin binding"/>
    <property type="evidence" value="ECO:0007669"/>
    <property type="project" value="TreeGrafter"/>
</dbReference>
<dbReference type="CDD" id="cd22749">
    <property type="entry name" value="Otubain_C65"/>
    <property type="match status" value="1"/>
</dbReference>